<dbReference type="EMBL" id="BMOS01000026">
    <property type="protein sequence ID" value="GGN63317.1"/>
    <property type="molecule type" value="Genomic_DNA"/>
</dbReference>
<gene>
    <name evidence="1" type="ORF">GCM10007971_30100</name>
</gene>
<comment type="caution">
    <text evidence="1">The sequence shown here is derived from an EMBL/GenBank/DDBJ whole genome shotgun (WGS) entry which is preliminary data.</text>
</comment>
<evidence type="ECO:0000313" key="2">
    <source>
        <dbReference type="Proteomes" id="UP000624041"/>
    </source>
</evidence>
<keyword evidence="2" id="KW-1185">Reference proteome</keyword>
<name>A0A917Y339_9BACI</name>
<sequence>MKIEINGFLLNEEHIKMLLSELKDEKVKTVDELERYLKDHWYTKDNARKCHLLVAKHPNKRSFAIPFE</sequence>
<evidence type="ECO:0000313" key="1">
    <source>
        <dbReference type="EMBL" id="GGN63317.1"/>
    </source>
</evidence>
<reference evidence="1" key="2">
    <citation type="submission" date="2020-09" db="EMBL/GenBank/DDBJ databases">
        <authorList>
            <person name="Sun Q."/>
            <person name="Ohkuma M."/>
        </authorList>
    </citation>
    <scope>NUCLEOTIDE SEQUENCE</scope>
    <source>
        <strain evidence="1">JCM 17251</strain>
    </source>
</reference>
<accession>A0A917Y339</accession>
<reference evidence="1" key="1">
    <citation type="journal article" date="2014" name="Int. J. Syst. Evol. Microbiol.">
        <title>Complete genome sequence of Corynebacterium casei LMG S-19264T (=DSM 44701T), isolated from a smear-ripened cheese.</title>
        <authorList>
            <consortium name="US DOE Joint Genome Institute (JGI-PGF)"/>
            <person name="Walter F."/>
            <person name="Albersmeier A."/>
            <person name="Kalinowski J."/>
            <person name="Ruckert C."/>
        </authorList>
    </citation>
    <scope>NUCLEOTIDE SEQUENCE</scope>
    <source>
        <strain evidence="1">JCM 17251</strain>
    </source>
</reference>
<dbReference type="Proteomes" id="UP000624041">
    <property type="component" value="Unassembled WGS sequence"/>
</dbReference>
<proteinExistence type="predicted"/>
<dbReference type="AlphaFoldDB" id="A0A917Y339"/>
<organism evidence="1 2">
    <name type="scientific">Oceanobacillus indicireducens</name>
    <dbReference type="NCBI Taxonomy" id="1004261"/>
    <lineage>
        <taxon>Bacteria</taxon>
        <taxon>Bacillati</taxon>
        <taxon>Bacillota</taxon>
        <taxon>Bacilli</taxon>
        <taxon>Bacillales</taxon>
        <taxon>Bacillaceae</taxon>
        <taxon>Oceanobacillus</taxon>
    </lineage>
</organism>
<protein>
    <submittedName>
        <fullName evidence="1">Uncharacterized protein</fullName>
    </submittedName>
</protein>